<reference evidence="1" key="1">
    <citation type="submission" date="2024-05" db="EMBL/GenBank/DDBJ databases">
        <authorList>
            <person name="Mugo M.M."/>
            <person name="Musyoki A.M."/>
            <person name="Makumi A.M."/>
            <person name="Mutai I."/>
            <person name="Drechsel O."/>
            <person name="Kering K.K."/>
            <person name="Muturi P."/>
            <person name="Mbae C.K."/>
            <person name="Kariuki S.M."/>
        </authorList>
    </citation>
    <scope>NUCLEOTIDE SEQUENCE</scope>
</reference>
<dbReference type="EMBL" id="PP856713">
    <property type="protein sequence ID" value="XCH39681.1"/>
    <property type="molecule type" value="Genomic_DNA"/>
</dbReference>
<accession>A0AAU8GD15</accession>
<sequence length="30" mass="3559">MSLIYITSRHDTISITVNWRIFDNGHQPDQ</sequence>
<name>A0AAU8GD15_9CAUD</name>
<protein>
    <submittedName>
        <fullName evidence="1">Uncharacterized protein</fullName>
    </submittedName>
</protein>
<gene>
    <name evidence="1" type="ORF">FANJXIIC_CDS0089</name>
</gene>
<proteinExistence type="predicted"/>
<evidence type="ECO:0000313" key="1">
    <source>
        <dbReference type="EMBL" id="XCH39681.1"/>
    </source>
</evidence>
<organism evidence="1">
    <name type="scientific">Salmonella phage vB_STmST19_KE08</name>
    <dbReference type="NCBI Taxonomy" id="3161165"/>
    <lineage>
        <taxon>Viruses</taxon>
        <taxon>Duplodnaviria</taxon>
        <taxon>Heunggongvirae</taxon>
        <taxon>Uroviricota</taxon>
        <taxon>Caudoviricetes</taxon>
    </lineage>
</organism>